<sequence>MVRKFCFMSAFLLKRQFKEEDGISSKWVDAWDIYSMNDRDRDPNQNRNLGHDYCWDKSGTYFKIKSVMGTEIESDRAVSWRATNTLVSCYKPFCRFLNLFFSYRVPKRNFSEGTAARLVLNETELDVQPQDNSFRNRRIPDSEIHKNQTLQEYSSFQIRNQLEETKMNQRSSSSEADLGQH</sequence>
<reference evidence="1 2" key="1">
    <citation type="journal article" date="2019" name="Commun. Biol.">
        <title>The bagworm genome reveals a unique fibroin gene that provides high tensile strength.</title>
        <authorList>
            <person name="Kono N."/>
            <person name="Nakamura H."/>
            <person name="Ohtoshi R."/>
            <person name="Tomita M."/>
            <person name="Numata K."/>
            <person name="Arakawa K."/>
        </authorList>
    </citation>
    <scope>NUCLEOTIDE SEQUENCE [LARGE SCALE GENOMIC DNA]</scope>
</reference>
<evidence type="ECO:0000313" key="2">
    <source>
        <dbReference type="Proteomes" id="UP000299102"/>
    </source>
</evidence>
<keyword evidence="2" id="KW-1185">Reference proteome</keyword>
<gene>
    <name evidence="1" type="ORF">EVAR_87688_1</name>
</gene>
<comment type="caution">
    <text evidence="1">The sequence shown here is derived from an EMBL/GenBank/DDBJ whole genome shotgun (WGS) entry which is preliminary data.</text>
</comment>
<accession>A0A4C1XIF1</accession>
<dbReference type="AlphaFoldDB" id="A0A4C1XIF1"/>
<protein>
    <submittedName>
        <fullName evidence="1">Uncharacterized protein</fullName>
    </submittedName>
</protein>
<evidence type="ECO:0000313" key="1">
    <source>
        <dbReference type="EMBL" id="GBP63711.1"/>
    </source>
</evidence>
<dbReference type="Proteomes" id="UP000299102">
    <property type="component" value="Unassembled WGS sequence"/>
</dbReference>
<organism evidence="1 2">
    <name type="scientific">Eumeta variegata</name>
    <name type="common">Bagworm moth</name>
    <name type="synonym">Eumeta japonica</name>
    <dbReference type="NCBI Taxonomy" id="151549"/>
    <lineage>
        <taxon>Eukaryota</taxon>
        <taxon>Metazoa</taxon>
        <taxon>Ecdysozoa</taxon>
        <taxon>Arthropoda</taxon>
        <taxon>Hexapoda</taxon>
        <taxon>Insecta</taxon>
        <taxon>Pterygota</taxon>
        <taxon>Neoptera</taxon>
        <taxon>Endopterygota</taxon>
        <taxon>Lepidoptera</taxon>
        <taxon>Glossata</taxon>
        <taxon>Ditrysia</taxon>
        <taxon>Tineoidea</taxon>
        <taxon>Psychidae</taxon>
        <taxon>Oiketicinae</taxon>
        <taxon>Eumeta</taxon>
    </lineage>
</organism>
<dbReference type="EMBL" id="BGZK01000877">
    <property type="protein sequence ID" value="GBP63711.1"/>
    <property type="molecule type" value="Genomic_DNA"/>
</dbReference>
<name>A0A4C1XIF1_EUMVA</name>
<proteinExistence type="predicted"/>